<gene>
    <name evidence="2" type="ORF">M404DRAFT_1001839</name>
</gene>
<proteinExistence type="predicted"/>
<accession>A0A0C3J1I8</accession>
<reference evidence="3" key="2">
    <citation type="submission" date="2015-01" db="EMBL/GenBank/DDBJ databases">
        <title>Evolutionary Origins and Diversification of the Mycorrhizal Mutualists.</title>
        <authorList>
            <consortium name="DOE Joint Genome Institute"/>
            <consortium name="Mycorrhizal Genomics Consortium"/>
            <person name="Kohler A."/>
            <person name="Kuo A."/>
            <person name="Nagy L.G."/>
            <person name="Floudas D."/>
            <person name="Copeland A."/>
            <person name="Barry K.W."/>
            <person name="Cichocki N."/>
            <person name="Veneault-Fourrey C."/>
            <person name="LaButti K."/>
            <person name="Lindquist E.A."/>
            <person name="Lipzen A."/>
            <person name="Lundell T."/>
            <person name="Morin E."/>
            <person name="Murat C."/>
            <person name="Riley R."/>
            <person name="Ohm R."/>
            <person name="Sun H."/>
            <person name="Tunlid A."/>
            <person name="Henrissat B."/>
            <person name="Grigoriev I.V."/>
            <person name="Hibbett D.S."/>
            <person name="Martin F."/>
        </authorList>
    </citation>
    <scope>NUCLEOTIDE SEQUENCE [LARGE SCALE GENOMIC DNA]</scope>
    <source>
        <strain evidence="3">Marx 270</strain>
    </source>
</reference>
<evidence type="ECO:0000313" key="2">
    <source>
        <dbReference type="EMBL" id="KIO02928.1"/>
    </source>
</evidence>
<name>A0A0C3J1I8_PISTI</name>
<dbReference type="HOGENOM" id="CLU_190891_0_0_1"/>
<evidence type="ECO:0000313" key="3">
    <source>
        <dbReference type="Proteomes" id="UP000054217"/>
    </source>
</evidence>
<protein>
    <submittedName>
        <fullName evidence="2">Uncharacterized protein</fullName>
    </submittedName>
</protein>
<keyword evidence="1" id="KW-1133">Transmembrane helix</keyword>
<feature type="transmembrane region" description="Helical" evidence="1">
    <location>
        <begin position="43"/>
        <end position="64"/>
    </location>
</feature>
<dbReference type="EMBL" id="KN831979">
    <property type="protein sequence ID" value="KIO02928.1"/>
    <property type="molecule type" value="Genomic_DNA"/>
</dbReference>
<keyword evidence="1" id="KW-0472">Membrane</keyword>
<dbReference type="AlphaFoldDB" id="A0A0C3J1I8"/>
<keyword evidence="3" id="KW-1185">Reference proteome</keyword>
<keyword evidence="1" id="KW-0812">Transmembrane</keyword>
<dbReference type="Proteomes" id="UP000054217">
    <property type="component" value="Unassembled WGS sequence"/>
</dbReference>
<sequence>MVETQSRPVGDRFKTSIRLLMRERRGKYIIRDKISQGRTYEYLNLNAHGFIIAAIIISTVTSLVPPPTLHSYSMHSDHKSSRSRAVF</sequence>
<evidence type="ECO:0000256" key="1">
    <source>
        <dbReference type="SAM" id="Phobius"/>
    </source>
</evidence>
<dbReference type="InParanoid" id="A0A0C3J1I8"/>
<reference evidence="2 3" key="1">
    <citation type="submission" date="2014-04" db="EMBL/GenBank/DDBJ databases">
        <authorList>
            <consortium name="DOE Joint Genome Institute"/>
            <person name="Kuo A."/>
            <person name="Kohler A."/>
            <person name="Costa M.D."/>
            <person name="Nagy L.G."/>
            <person name="Floudas D."/>
            <person name="Copeland A."/>
            <person name="Barry K.W."/>
            <person name="Cichocki N."/>
            <person name="Veneault-Fourrey C."/>
            <person name="LaButti K."/>
            <person name="Lindquist E.A."/>
            <person name="Lipzen A."/>
            <person name="Lundell T."/>
            <person name="Morin E."/>
            <person name="Murat C."/>
            <person name="Sun H."/>
            <person name="Tunlid A."/>
            <person name="Henrissat B."/>
            <person name="Grigoriev I.V."/>
            <person name="Hibbett D.S."/>
            <person name="Martin F."/>
            <person name="Nordberg H.P."/>
            <person name="Cantor M.N."/>
            <person name="Hua S.X."/>
        </authorList>
    </citation>
    <scope>NUCLEOTIDE SEQUENCE [LARGE SCALE GENOMIC DNA]</scope>
    <source>
        <strain evidence="2 3">Marx 270</strain>
    </source>
</reference>
<organism evidence="2 3">
    <name type="scientific">Pisolithus tinctorius Marx 270</name>
    <dbReference type="NCBI Taxonomy" id="870435"/>
    <lineage>
        <taxon>Eukaryota</taxon>
        <taxon>Fungi</taxon>
        <taxon>Dikarya</taxon>
        <taxon>Basidiomycota</taxon>
        <taxon>Agaricomycotina</taxon>
        <taxon>Agaricomycetes</taxon>
        <taxon>Agaricomycetidae</taxon>
        <taxon>Boletales</taxon>
        <taxon>Sclerodermatineae</taxon>
        <taxon>Pisolithaceae</taxon>
        <taxon>Pisolithus</taxon>
    </lineage>
</organism>